<comment type="caution">
    <text evidence="1">The sequence shown here is derived from an EMBL/GenBank/DDBJ whole genome shotgun (WGS) entry which is preliminary data.</text>
</comment>
<evidence type="ECO:0000313" key="2">
    <source>
        <dbReference type="Proteomes" id="UP000664277"/>
    </source>
</evidence>
<accession>A0A8J7PKK8</accession>
<reference evidence="1" key="1">
    <citation type="submission" date="2021-02" db="EMBL/GenBank/DDBJ databases">
        <title>Genome-Resolved Metagenomics of a Microbial Community Performing Photosynthetic Biological Nutrient Removal.</title>
        <authorList>
            <person name="Mcdaniel E.A."/>
        </authorList>
    </citation>
    <scope>NUCLEOTIDE SEQUENCE</scope>
    <source>
        <strain evidence="1">UWPOB_OBS1</strain>
    </source>
</reference>
<dbReference type="EMBL" id="JAFLCK010000004">
    <property type="protein sequence ID" value="MBN8659567.1"/>
    <property type="molecule type" value="Genomic_DNA"/>
</dbReference>
<proteinExistence type="predicted"/>
<gene>
    <name evidence="1" type="ORF">J0M35_04345</name>
</gene>
<evidence type="ECO:0000313" key="1">
    <source>
        <dbReference type="EMBL" id="MBN8659567.1"/>
    </source>
</evidence>
<protein>
    <submittedName>
        <fullName evidence="1">Uncharacterized protein</fullName>
    </submittedName>
</protein>
<sequence>MNLHSQDEEFAVKEILACMDASLALAARVHEVIGRLSEKRVTLEEKMIRGHYHEMATCLYNLNALIHEKMRAIYISPERVRKMVFKPEDGGFRDNELTEAIVGLKDSLKDLVDIQKQISRQLDDLIKSLSYDLNFTEQYFEHGFYSRITNDEDYLSVLKSILQRMAKV</sequence>
<name>A0A8J7PKK8_9BACT</name>
<dbReference type="Proteomes" id="UP000664277">
    <property type="component" value="Unassembled WGS sequence"/>
</dbReference>
<organism evidence="1 2">
    <name type="scientific">Candidatus Obscuribacter phosphatis</name>
    <dbReference type="NCBI Taxonomy" id="1906157"/>
    <lineage>
        <taxon>Bacteria</taxon>
        <taxon>Bacillati</taxon>
        <taxon>Candidatus Melainabacteria</taxon>
        <taxon>Candidatus Obscuribacterales</taxon>
        <taxon>Candidatus Obscuribacteraceae</taxon>
        <taxon>Candidatus Obscuribacter</taxon>
    </lineage>
</organism>
<dbReference type="AlphaFoldDB" id="A0A8J7PKK8"/>